<gene>
    <name evidence="10" type="ORF">bsdcttw_29290</name>
</gene>
<dbReference type="NCBIfam" id="TIGR02227">
    <property type="entry name" value="sigpep_I_bact"/>
    <property type="match status" value="1"/>
</dbReference>
<evidence type="ECO:0000256" key="1">
    <source>
        <dbReference type="ARBA" id="ARBA00000677"/>
    </source>
</evidence>
<reference evidence="10 11" key="1">
    <citation type="submission" date="2020-08" db="EMBL/GenBank/DDBJ databases">
        <title>Draft genome sequencing of an Anaerocolumna strain isolated from anoxic soil subjected to BSD treatment.</title>
        <authorList>
            <person name="Uek A."/>
            <person name="Tonouchi A."/>
        </authorList>
    </citation>
    <scope>NUCLEOTIDE SEQUENCE [LARGE SCALE GENOMIC DNA]</scope>
    <source>
        <strain evidence="10 11">CTTW</strain>
    </source>
</reference>
<feature type="compositionally biased region" description="Basic and acidic residues" evidence="8">
    <location>
        <begin position="1"/>
        <end position="26"/>
    </location>
</feature>
<evidence type="ECO:0000256" key="4">
    <source>
        <dbReference type="ARBA" id="ARBA00013208"/>
    </source>
</evidence>
<evidence type="ECO:0000313" key="11">
    <source>
        <dbReference type="Proteomes" id="UP000515703"/>
    </source>
</evidence>
<dbReference type="AlphaFoldDB" id="A0A7I8DN96"/>
<feature type="active site" evidence="6">
    <location>
        <position position="139"/>
    </location>
</feature>
<protein>
    <recommendedName>
        <fullName evidence="4 7">Signal peptidase I</fullName>
        <ecNumber evidence="4 7">3.4.21.89</ecNumber>
    </recommendedName>
</protein>
<comment type="similarity">
    <text evidence="3 7">Belongs to the peptidase S26 family.</text>
</comment>
<name>A0A7I8DN96_9FIRM</name>
<dbReference type="GO" id="GO:0009003">
    <property type="term" value="F:signal peptidase activity"/>
    <property type="evidence" value="ECO:0007669"/>
    <property type="project" value="UniProtKB-EC"/>
</dbReference>
<dbReference type="PROSITE" id="PS00761">
    <property type="entry name" value="SPASE_I_3"/>
    <property type="match status" value="1"/>
</dbReference>
<dbReference type="Pfam" id="PF10502">
    <property type="entry name" value="Peptidase_S26"/>
    <property type="match status" value="1"/>
</dbReference>
<dbReference type="PANTHER" id="PTHR43390:SF1">
    <property type="entry name" value="CHLOROPLAST PROCESSING PEPTIDASE"/>
    <property type="match status" value="1"/>
</dbReference>
<keyword evidence="7" id="KW-0645">Protease</keyword>
<feature type="region of interest" description="Disordered" evidence="8">
    <location>
        <begin position="1"/>
        <end position="37"/>
    </location>
</feature>
<dbReference type="EMBL" id="AP023368">
    <property type="protein sequence ID" value="BCJ99888.1"/>
    <property type="molecule type" value="Genomic_DNA"/>
</dbReference>
<dbReference type="EC" id="3.4.21.89" evidence="4 7"/>
<dbReference type="InterPro" id="IPR019757">
    <property type="entry name" value="Pept_S26A_signal_pept_1_Lys-AS"/>
</dbReference>
<evidence type="ECO:0000256" key="6">
    <source>
        <dbReference type="PIRSR" id="PIRSR600223-1"/>
    </source>
</evidence>
<dbReference type="KEGG" id="acht:bsdcttw_29290"/>
<proteinExistence type="inferred from homology"/>
<keyword evidence="7" id="KW-0472">Membrane</keyword>
<feature type="active site" evidence="6">
    <location>
        <position position="95"/>
    </location>
</feature>
<dbReference type="PROSITE" id="PS00760">
    <property type="entry name" value="SPASE_I_2"/>
    <property type="match status" value="1"/>
</dbReference>
<dbReference type="GO" id="GO:0006465">
    <property type="term" value="P:signal peptide processing"/>
    <property type="evidence" value="ECO:0007669"/>
    <property type="project" value="InterPro"/>
</dbReference>
<keyword evidence="7" id="KW-1133">Transmembrane helix</keyword>
<dbReference type="Gene3D" id="2.10.109.10">
    <property type="entry name" value="Umud Fragment, subunit A"/>
    <property type="match status" value="1"/>
</dbReference>
<dbReference type="PRINTS" id="PR00727">
    <property type="entry name" value="LEADERPTASE"/>
</dbReference>
<dbReference type="InterPro" id="IPR036286">
    <property type="entry name" value="LexA/Signal_pep-like_sf"/>
</dbReference>
<dbReference type="Proteomes" id="UP000515703">
    <property type="component" value="Chromosome"/>
</dbReference>
<dbReference type="InterPro" id="IPR019533">
    <property type="entry name" value="Peptidase_S26"/>
</dbReference>
<dbReference type="CDD" id="cd06530">
    <property type="entry name" value="S26_SPase_I"/>
    <property type="match status" value="1"/>
</dbReference>
<keyword evidence="7" id="KW-0812">Transmembrane</keyword>
<evidence type="ECO:0000256" key="7">
    <source>
        <dbReference type="RuleBase" id="RU362042"/>
    </source>
</evidence>
<accession>A0A7I8DN96</accession>
<keyword evidence="5 7" id="KW-0378">Hydrolase</keyword>
<dbReference type="InterPro" id="IPR019758">
    <property type="entry name" value="Pept_S26A_signal_pept_1_CS"/>
</dbReference>
<evidence type="ECO:0000256" key="3">
    <source>
        <dbReference type="ARBA" id="ARBA00009370"/>
    </source>
</evidence>
<feature type="domain" description="Peptidase S26" evidence="9">
    <location>
        <begin position="66"/>
        <end position="224"/>
    </location>
</feature>
<comment type="catalytic activity">
    <reaction evidence="1 7">
        <text>Cleavage of hydrophobic, N-terminal signal or leader sequences from secreted and periplasmic proteins.</text>
        <dbReference type="EC" id="3.4.21.89"/>
    </reaction>
</comment>
<sequence length="233" mass="26940">MGLRPENRTDSLTEETPVKEDTDRLNQDILSEESTEDRLKLDKLRDVKQKDEEDKPSSKKNAIIKDLITYAIIFIVCLYILPTFVIQKTIVDGPSMENTLHNGDQLMVEKISYRLDDLKRFDIVVFYPYGRKQKEYYVKRVIGLPGETVQIKGKDIYINNKKLTENYGKEPITDAGIAAKPLKLTEDEYFVMGDNREVSFDSRYEEVGPVKKENIGGKVILRIWPLNKFGLLE</sequence>
<evidence type="ECO:0000256" key="5">
    <source>
        <dbReference type="ARBA" id="ARBA00022801"/>
    </source>
</evidence>
<dbReference type="SUPFAM" id="SSF51306">
    <property type="entry name" value="LexA/Signal peptidase"/>
    <property type="match status" value="1"/>
</dbReference>
<evidence type="ECO:0000256" key="2">
    <source>
        <dbReference type="ARBA" id="ARBA00004401"/>
    </source>
</evidence>
<dbReference type="InterPro" id="IPR000223">
    <property type="entry name" value="Pept_S26A_signal_pept_1"/>
</dbReference>
<organism evidence="10 11">
    <name type="scientific">Anaerocolumna chitinilytica</name>
    <dbReference type="NCBI Taxonomy" id="1727145"/>
    <lineage>
        <taxon>Bacteria</taxon>
        <taxon>Bacillati</taxon>
        <taxon>Bacillota</taxon>
        <taxon>Clostridia</taxon>
        <taxon>Lachnospirales</taxon>
        <taxon>Lachnospiraceae</taxon>
        <taxon>Anaerocolumna</taxon>
    </lineage>
</organism>
<dbReference type="GO" id="GO:0005886">
    <property type="term" value="C:plasma membrane"/>
    <property type="evidence" value="ECO:0007669"/>
    <property type="project" value="UniProtKB-SubCell"/>
</dbReference>
<feature type="transmembrane region" description="Helical" evidence="7">
    <location>
        <begin position="67"/>
        <end position="86"/>
    </location>
</feature>
<dbReference type="GO" id="GO:0004252">
    <property type="term" value="F:serine-type endopeptidase activity"/>
    <property type="evidence" value="ECO:0007669"/>
    <property type="project" value="InterPro"/>
</dbReference>
<dbReference type="PANTHER" id="PTHR43390">
    <property type="entry name" value="SIGNAL PEPTIDASE I"/>
    <property type="match status" value="1"/>
</dbReference>
<evidence type="ECO:0000259" key="9">
    <source>
        <dbReference type="Pfam" id="PF10502"/>
    </source>
</evidence>
<keyword evidence="11" id="KW-1185">Reference proteome</keyword>
<reference evidence="10 11" key="2">
    <citation type="submission" date="2020-08" db="EMBL/GenBank/DDBJ databases">
        <authorList>
            <person name="Ueki A."/>
            <person name="Tonouchi A."/>
        </authorList>
    </citation>
    <scope>NUCLEOTIDE SEQUENCE [LARGE SCALE GENOMIC DNA]</scope>
    <source>
        <strain evidence="10 11">CTTW</strain>
    </source>
</reference>
<evidence type="ECO:0000313" key="10">
    <source>
        <dbReference type="EMBL" id="BCJ99888.1"/>
    </source>
</evidence>
<comment type="subcellular location">
    <subcellularLocation>
        <location evidence="2">Cell membrane</location>
        <topology evidence="2">Single-pass type II membrane protein</topology>
    </subcellularLocation>
    <subcellularLocation>
        <location evidence="7">Membrane</location>
        <topology evidence="7">Single-pass type II membrane protein</topology>
    </subcellularLocation>
</comment>
<dbReference type="RefSeq" id="WP_185255614.1">
    <property type="nucleotide sequence ID" value="NZ_AP023368.1"/>
</dbReference>
<evidence type="ECO:0000256" key="8">
    <source>
        <dbReference type="SAM" id="MobiDB-lite"/>
    </source>
</evidence>